<dbReference type="NCBIfam" id="NF003727">
    <property type="entry name" value="PRK05330.1"/>
    <property type="match status" value="1"/>
</dbReference>
<dbReference type="PANTHER" id="PTHR10755:SF0">
    <property type="entry name" value="OXYGEN-DEPENDENT COPROPORPHYRINOGEN-III OXIDASE, MITOCHONDRIAL"/>
    <property type="match status" value="1"/>
</dbReference>
<comment type="caution">
    <text evidence="8">The sequence shown here is derived from an EMBL/GenBank/DDBJ whole genome shotgun (WGS) entry which is preliminary data.</text>
</comment>
<keyword evidence="5" id="KW-0560">Oxidoreductase</keyword>
<evidence type="ECO:0000313" key="8">
    <source>
        <dbReference type="EMBL" id="KAJ7387675.1"/>
    </source>
</evidence>
<evidence type="ECO:0000256" key="7">
    <source>
        <dbReference type="ARBA" id="ARBA00023244"/>
    </source>
</evidence>
<accession>A0A9X0D5J5</accession>
<gene>
    <name evidence="8" type="ORF">OS493_001013</name>
</gene>
<dbReference type="Gene3D" id="3.40.1500.10">
    <property type="entry name" value="Coproporphyrinogen III oxidase, aerobic"/>
    <property type="match status" value="1"/>
</dbReference>
<evidence type="ECO:0000256" key="1">
    <source>
        <dbReference type="ARBA" id="ARBA00005168"/>
    </source>
</evidence>
<reference evidence="8" key="1">
    <citation type="submission" date="2023-01" db="EMBL/GenBank/DDBJ databases">
        <title>Genome assembly of the deep-sea coral Lophelia pertusa.</title>
        <authorList>
            <person name="Herrera S."/>
            <person name="Cordes E."/>
        </authorList>
    </citation>
    <scope>NUCLEOTIDE SEQUENCE</scope>
    <source>
        <strain evidence="8">USNM1676648</strain>
        <tissue evidence="8">Polyp</tissue>
    </source>
</reference>
<dbReference type="EC" id="1.3.3.3" evidence="4"/>
<evidence type="ECO:0000256" key="4">
    <source>
        <dbReference type="ARBA" id="ARBA00012869"/>
    </source>
</evidence>
<comment type="pathway">
    <text evidence="1">Porphyrin-containing compound metabolism; protoporphyrin-IX biosynthesis; protoporphyrinogen-IX from coproporphyrinogen-III (O2 route): step 1/1.</text>
</comment>
<keyword evidence="7" id="KW-0627">Porphyrin biosynthesis</keyword>
<keyword evidence="6" id="KW-0350">Heme biosynthesis</keyword>
<keyword evidence="9" id="KW-1185">Reference proteome</keyword>
<comment type="similarity">
    <text evidence="2">Belongs to the aerobic coproporphyrinogen-III oxidase family.</text>
</comment>
<proteinExistence type="inferred from homology"/>
<evidence type="ECO:0000256" key="2">
    <source>
        <dbReference type="ARBA" id="ARBA00010644"/>
    </source>
</evidence>
<dbReference type="FunFam" id="3.40.1500.10:FF:000002">
    <property type="entry name" value="oxygen-dependent coproporphyrinogen-III oxidase, mitochondrial"/>
    <property type="match status" value="1"/>
</dbReference>
<dbReference type="GO" id="GO:0005737">
    <property type="term" value="C:cytoplasm"/>
    <property type="evidence" value="ECO:0007669"/>
    <property type="project" value="TreeGrafter"/>
</dbReference>
<dbReference type="PROSITE" id="PS01021">
    <property type="entry name" value="COPROGEN_OXIDASE"/>
    <property type="match status" value="1"/>
</dbReference>
<dbReference type="EMBL" id="MU825873">
    <property type="protein sequence ID" value="KAJ7387675.1"/>
    <property type="molecule type" value="Genomic_DNA"/>
</dbReference>
<dbReference type="PIRSF" id="PIRSF000166">
    <property type="entry name" value="Coproporphyri_ox"/>
    <property type="match status" value="1"/>
</dbReference>
<protein>
    <recommendedName>
        <fullName evidence="4">coproporphyrinogen oxidase</fullName>
        <ecNumber evidence="4">1.3.3.3</ecNumber>
    </recommendedName>
</protein>
<dbReference type="SUPFAM" id="SSF102886">
    <property type="entry name" value="Coproporphyrinogen III oxidase"/>
    <property type="match status" value="1"/>
</dbReference>
<dbReference type="Pfam" id="PF01218">
    <property type="entry name" value="Coprogen_oxidas"/>
    <property type="match status" value="1"/>
</dbReference>
<dbReference type="GO" id="GO:0006782">
    <property type="term" value="P:protoporphyrinogen IX biosynthetic process"/>
    <property type="evidence" value="ECO:0007669"/>
    <property type="project" value="TreeGrafter"/>
</dbReference>
<dbReference type="InterPro" id="IPR018375">
    <property type="entry name" value="Coprogen_oxidase_CS"/>
</dbReference>
<evidence type="ECO:0000313" key="9">
    <source>
        <dbReference type="Proteomes" id="UP001163046"/>
    </source>
</evidence>
<evidence type="ECO:0000256" key="3">
    <source>
        <dbReference type="ARBA" id="ARBA00011738"/>
    </source>
</evidence>
<evidence type="ECO:0000256" key="5">
    <source>
        <dbReference type="ARBA" id="ARBA00023002"/>
    </source>
</evidence>
<dbReference type="InterPro" id="IPR001260">
    <property type="entry name" value="Coprogen_oxidase_aer"/>
</dbReference>
<dbReference type="GO" id="GO:0004109">
    <property type="term" value="F:coproporphyrinogen oxidase activity"/>
    <property type="evidence" value="ECO:0007669"/>
    <property type="project" value="UniProtKB-EC"/>
</dbReference>
<dbReference type="PANTHER" id="PTHR10755">
    <property type="entry name" value="COPROPORPHYRINOGEN III OXIDASE, MITOCHONDRIAL"/>
    <property type="match status" value="1"/>
</dbReference>
<dbReference type="Proteomes" id="UP001163046">
    <property type="component" value="Unassembled WGS sequence"/>
</dbReference>
<organism evidence="8 9">
    <name type="scientific">Desmophyllum pertusum</name>
    <dbReference type="NCBI Taxonomy" id="174260"/>
    <lineage>
        <taxon>Eukaryota</taxon>
        <taxon>Metazoa</taxon>
        <taxon>Cnidaria</taxon>
        <taxon>Anthozoa</taxon>
        <taxon>Hexacorallia</taxon>
        <taxon>Scleractinia</taxon>
        <taxon>Caryophylliina</taxon>
        <taxon>Caryophylliidae</taxon>
        <taxon>Desmophyllum</taxon>
    </lineage>
</organism>
<dbReference type="PRINTS" id="PR00073">
    <property type="entry name" value="COPRGNOXDASE"/>
</dbReference>
<dbReference type="OrthoDB" id="15318at2759"/>
<sequence length="371" mass="42375">MVFLRFFRAISTRKTGTLLVGLGATAVGIGTAFGFSCVTARERKVDPSKFMAEPLTEAHWLENNMDDMKSRMEVMILGVQADICRRLSAIDGQEFRVDRWLRKEGGGGVSCVLQDGSVFEKAGVNVSVVYGNLPPAAVEQMKSRRIDLKGNKFPFFAAGISSVIHPRNPFVPTLHFNYRYFEVNEESGKKHSWFGGGTDLTPYYLNEEDVKHFHKTLKDCCDKHDPSYYPKFKKWCDDYFVVTHRGERRGVGGIFFDDLDKPSQDGAFEFIKAGANAVLPSYIPIVLKHKDDPYTDMEHQWQLLRRGRYVEFNLVYDRGTKFGLYTPGARIESILMSLPLEARWEYMHAPESGSREEELLQVLRAPRDWVE</sequence>
<comment type="subunit">
    <text evidence="3">Homodimer.</text>
</comment>
<dbReference type="AlphaFoldDB" id="A0A9X0D5J5"/>
<evidence type="ECO:0000256" key="6">
    <source>
        <dbReference type="ARBA" id="ARBA00023133"/>
    </source>
</evidence>
<name>A0A9X0D5J5_9CNID</name>
<dbReference type="InterPro" id="IPR036406">
    <property type="entry name" value="Coprogen_oxidase_aer_sf"/>
</dbReference>